<gene>
    <name evidence="3" type="ORF">PBY51_011240</name>
</gene>
<dbReference type="AlphaFoldDB" id="A0AAN8AKA2"/>
<feature type="chain" id="PRO_5043052462" description="Secreted protein" evidence="2">
    <location>
        <begin position="16"/>
        <end position="129"/>
    </location>
</feature>
<evidence type="ECO:0008006" key="5">
    <source>
        <dbReference type="Google" id="ProtNLM"/>
    </source>
</evidence>
<comment type="caution">
    <text evidence="3">The sequence shown here is derived from an EMBL/GenBank/DDBJ whole genome shotgun (WGS) entry which is preliminary data.</text>
</comment>
<feature type="signal peptide" evidence="2">
    <location>
        <begin position="1"/>
        <end position="15"/>
    </location>
</feature>
<name>A0AAN8AKA2_ELEMC</name>
<evidence type="ECO:0000313" key="3">
    <source>
        <dbReference type="EMBL" id="KAK5858042.1"/>
    </source>
</evidence>
<evidence type="ECO:0000256" key="2">
    <source>
        <dbReference type="SAM" id="SignalP"/>
    </source>
</evidence>
<keyword evidence="4" id="KW-1185">Reference proteome</keyword>
<evidence type="ECO:0000313" key="4">
    <source>
        <dbReference type="Proteomes" id="UP001346869"/>
    </source>
</evidence>
<evidence type="ECO:0000256" key="1">
    <source>
        <dbReference type="SAM" id="MobiDB-lite"/>
    </source>
</evidence>
<keyword evidence="2" id="KW-0732">Signal</keyword>
<dbReference type="EMBL" id="JAUZQC010000016">
    <property type="protein sequence ID" value="KAK5858042.1"/>
    <property type="molecule type" value="Genomic_DNA"/>
</dbReference>
<reference evidence="3 4" key="1">
    <citation type="journal article" date="2023" name="Genes (Basel)">
        <title>Chromosome-Level Genome Assembly and Circadian Gene Repertoire of the Patagonia Blennie Eleginops maclovinus-The Closest Ancestral Proxy of Antarctic Cryonotothenioids.</title>
        <authorList>
            <person name="Cheng C.C."/>
            <person name="Rivera-Colon A.G."/>
            <person name="Minhas B.F."/>
            <person name="Wilson L."/>
            <person name="Rayamajhi N."/>
            <person name="Vargas-Chacoff L."/>
            <person name="Catchen J.M."/>
        </authorList>
    </citation>
    <scope>NUCLEOTIDE SEQUENCE [LARGE SCALE GENOMIC DNA]</scope>
    <source>
        <strain evidence="3">JMC-PN-2008</strain>
    </source>
</reference>
<accession>A0AAN8AKA2</accession>
<proteinExistence type="predicted"/>
<feature type="region of interest" description="Disordered" evidence="1">
    <location>
        <begin position="30"/>
        <end position="54"/>
    </location>
</feature>
<dbReference type="Proteomes" id="UP001346869">
    <property type="component" value="Unassembled WGS sequence"/>
</dbReference>
<protein>
    <recommendedName>
        <fullName evidence="5">Secreted protein</fullName>
    </recommendedName>
</protein>
<reference evidence="3 4" key="2">
    <citation type="journal article" date="2023" name="Mol. Biol. Evol.">
        <title>Genomics of Secondarily Temperate Adaptation in the Only Non-Antarctic Icefish.</title>
        <authorList>
            <person name="Rivera-Colon A.G."/>
            <person name="Rayamajhi N."/>
            <person name="Minhas B.F."/>
            <person name="Madrigal G."/>
            <person name="Bilyk K.T."/>
            <person name="Yoon V."/>
            <person name="Hune M."/>
            <person name="Gregory S."/>
            <person name="Cheng C.H.C."/>
            <person name="Catchen J.M."/>
        </authorList>
    </citation>
    <scope>NUCLEOTIDE SEQUENCE [LARGE SCALE GENOMIC DNA]</scope>
    <source>
        <strain evidence="3">JMC-PN-2008</strain>
    </source>
</reference>
<organism evidence="3 4">
    <name type="scientific">Eleginops maclovinus</name>
    <name type="common">Patagonian blennie</name>
    <name type="synonym">Eleginus maclovinus</name>
    <dbReference type="NCBI Taxonomy" id="56733"/>
    <lineage>
        <taxon>Eukaryota</taxon>
        <taxon>Metazoa</taxon>
        <taxon>Chordata</taxon>
        <taxon>Craniata</taxon>
        <taxon>Vertebrata</taxon>
        <taxon>Euteleostomi</taxon>
        <taxon>Actinopterygii</taxon>
        <taxon>Neopterygii</taxon>
        <taxon>Teleostei</taxon>
        <taxon>Neoteleostei</taxon>
        <taxon>Acanthomorphata</taxon>
        <taxon>Eupercaria</taxon>
        <taxon>Perciformes</taxon>
        <taxon>Notothenioidei</taxon>
        <taxon>Eleginopidae</taxon>
        <taxon>Eleginops</taxon>
    </lineage>
</organism>
<sequence length="129" mass="14693">MYFCLLFLQFPEAPAGVAWCSRAPVVQRGSSDRAAGEELSLPGRRSERRRGEELQKSQKYSFTTGFITCLRFYFQSHGVHMLYFGSGFISFELRMDVFFTDLPKSLYPRMRGTKTGKQPVGSRLLTGCI</sequence>